<evidence type="ECO:0000256" key="2">
    <source>
        <dbReference type="SAM" id="SignalP"/>
    </source>
</evidence>
<feature type="chain" id="PRO_5010402208" description="PA14 domain-containing protein" evidence="2">
    <location>
        <begin position="22"/>
        <end position="230"/>
    </location>
</feature>
<gene>
    <name evidence="5" type="ORF">UV8b_00679</name>
    <name evidence="4" type="ORF">UVI_02013530</name>
</gene>
<evidence type="ECO:0000313" key="6">
    <source>
        <dbReference type="Proteomes" id="UP000027002"/>
    </source>
</evidence>
<dbReference type="Gene3D" id="2.60.120.1560">
    <property type="match status" value="1"/>
</dbReference>
<evidence type="ECO:0000256" key="1">
    <source>
        <dbReference type="SAM" id="MobiDB-lite"/>
    </source>
</evidence>
<dbReference type="AlphaFoldDB" id="A0A063C014"/>
<name>A0A063C014_USTVR</name>
<dbReference type="KEGG" id="uvi:66061457"/>
<dbReference type="InterPro" id="IPR037524">
    <property type="entry name" value="PA14/GLEYA"/>
</dbReference>
<dbReference type="Proteomes" id="UP000054053">
    <property type="component" value="Unassembled WGS sequence"/>
</dbReference>
<dbReference type="STRING" id="1159556.A0A063C014"/>
<dbReference type="InterPro" id="IPR018871">
    <property type="entry name" value="GLEYA_adhesin_domain"/>
</dbReference>
<feature type="domain" description="PA14" evidence="3">
    <location>
        <begin position="57"/>
        <end position="219"/>
    </location>
</feature>
<feature type="region of interest" description="Disordered" evidence="1">
    <location>
        <begin position="27"/>
        <end position="59"/>
    </location>
</feature>
<protein>
    <recommendedName>
        <fullName evidence="3">PA14 domain-containing protein</fullName>
    </recommendedName>
</protein>
<dbReference type="Pfam" id="PF10528">
    <property type="entry name" value="GLEYA"/>
    <property type="match status" value="1"/>
</dbReference>
<dbReference type="PROSITE" id="PS51820">
    <property type="entry name" value="PA14"/>
    <property type="match status" value="1"/>
</dbReference>
<dbReference type="GeneID" id="66061457"/>
<keyword evidence="2" id="KW-0732">Signal</keyword>
<accession>A0A063C014</accession>
<evidence type="ECO:0000313" key="5">
    <source>
        <dbReference type="EMBL" id="QUC16438.1"/>
    </source>
</evidence>
<keyword evidence="6" id="KW-1185">Reference proteome</keyword>
<reference evidence="7" key="2">
    <citation type="journal article" date="2016" name="Genome Announc.">
        <title>Genome sequence of Ustilaginoidea virens IPU010, a rice pathogenic fungus causing false smut.</title>
        <authorList>
            <person name="Kumagai T."/>
            <person name="Ishii T."/>
            <person name="Terai G."/>
            <person name="Umemura M."/>
            <person name="Machida M."/>
            <person name="Asai K."/>
        </authorList>
    </citation>
    <scope>NUCLEOTIDE SEQUENCE [LARGE SCALE GENOMIC DNA]</scope>
    <source>
        <strain evidence="7">IPU010</strain>
    </source>
</reference>
<evidence type="ECO:0000313" key="7">
    <source>
        <dbReference type="Proteomes" id="UP000054053"/>
    </source>
</evidence>
<dbReference type="Proteomes" id="UP000027002">
    <property type="component" value="Chromosome 1"/>
</dbReference>
<dbReference type="EMBL" id="CP072753">
    <property type="protein sequence ID" value="QUC16438.1"/>
    <property type="molecule type" value="Genomic_DNA"/>
</dbReference>
<evidence type="ECO:0000313" key="4">
    <source>
        <dbReference type="EMBL" id="GAO13342.1"/>
    </source>
</evidence>
<organism evidence="4 7">
    <name type="scientific">Ustilaginoidea virens</name>
    <name type="common">Rice false smut fungus</name>
    <name type="synonym">Villosiclava virens</name>
    <dbReference type="NCBI Taxonomy" id="1159556"/>
    <lineage>
        <taxon>Eukaryota</taxon>
        <taxon>Fungi</taxon>
        <taxon>Dikarya</taxon>
        <taxon>Ascomycota</taxon>
        <taxon>Pezizomycotina</taxon>
        <taxon>Sordariomycetes</taxon>
        <taxon>Hypocreomycetidae</taxon>
        <taxon>Hypocreales</taxon>
        <taxon>Clavicipitaceae</taxon>
        <taxon>Ustilaginoidea</taxon>
    </lineage>
</organism>
<dbReference type="RefSeq" id="XP_042994111.1">
    <property type="nucleotide sequence ID" value="XM_043138177.1"/>
</dbReference>
<reference evidence="5" key="3">
    <citation type="submission" date="2020-03" db="EMBL/GenBank/DDBJ databases">
        <title>A mixture of massive structural variations and highly conserved coding sequences in Ustilaginoidea virens genome.</title>
        <authorList>
            <person name="Zhang K."/>
            <person name="Zhao Z."/>
            <person name="Zhang Z."/>
            <person name="Li Y."/>
            <person name="Hsiang T."/>
            <person name="Sun W."/>
        </authorList>
    </citation>
    <scope>NUCLEOTIDE SEQUENCE</scope>
    <source>
        <strain evidence="5">UV-8b</strain>
    </source>
</reference>
<sequence>MLPLVPLYGLVLTALVGLVTPLPREALAHDGNEGPGNPGHWPRSPRDTPPDSAPECRSARGVKFTRYDRPFAPSRSAMYRPFDPQHLSPLKPAQHGIVQAISNKPAADQANAYSNVAVLYESYLHVKTSGTYKFAFRRPRTVALAWLGADHAREQTLRNADIAHLNGGGDAAKEKAERALLAGTFYPVTVLWGNKGRHGNLEFDVEGPDGEILSGSKDGNAYFVTEPCGQ</sequence>
<dbReference type="HOGENOM" id="CLU_1205568_0_0_1"/>
<feature type="signal peptide" evidence="2">
    <location>
        <begin position="1"/>
        <end position="21"/>
    </location>
</feature>
<dbReference type="EMBL" id="BBTG02000005">
    <property type="protein sequence ID" value="GAO13342.1"/>
    <property type="molecule type" value="Genomic_DNA"/>
</dbReference>
<reference evidence="4" key="1">
    <citation type="journal article" date="2016" name="Genome Announc.">
        <title>Genome Sequence of Ustilaginoidea virens IPU010, a Rice Pathogenic Fungus Causing False Smut.</title>
        <authorList>
            <person name="Kumagai T."/>
            <person name="Ishii T."/>
            <person name="Terai G."/>
            <person name="Umemura M."/>
            <person name="Machida M."/>
            <person name="Asai K."/>
        </authorList>
    </citation>
    <scope>NUCLEOTIDE SEQUENCE [LARGE SCALE GENOMIC DNA]</scope>
    <source>
        <strain evidence="4">IPU010</strain>
    </source>
</reference>
<proteinExistence type="predicted"/>
<evidence type="ECO:0000259" key="3">
    <source>
        <dbReference type="PROSITE" id="PS51820"/>
    </source>
</evidence>